<evidence type="ECO:0000313" key="3">
    <source>
        <dbReference type="Proteomes" id="UP001430990"/>
    </source>
</evidence>
<protein>
    <submittedName>
        <fullName evidence="2">Uncharacterized protein</fullName>
    </submittedName>
</protein>
<proteinExistence type="predicted"/>
<sequence>MRVFLSALMWLSITFSAMAAALAPPSDGSHSTVTISGRTYASTPGVAITVPEFDVPALRSNGWTDAITDDVIYLKDPVTGAFKPALSGLMPRTGSDVTVDAVSDSRMADMFASASCNNDPLVQCGLSGTNFLVQAQAQSNYAFQIGVNKASSGCRSDQYLYPSNIASILNSGNAWLIFGYPFVNDLNAGGAACAIQPGGGAFPFTNANGVLVHLSNVALVAATNITTVADQAIAAGKRVIISLEPGNTATNTNAQTVATFTGTIATGAPNAVLTVTAVASGTVYQNQTISGSGVTAGTIIMGTAAYNSNLCTPACTGSGGTGTYALGTSQTLAAPTSITATYTNLAALYEFNGYLLAYAATKPGRVFVYDPRSALWSPTGSSTAIVFKPGIMVDSGTHYGWLGGWLGGTALLAQVPALTQNVPNVGIASINYLSPGNPFSLINNPLFNGTQTGGTLTTCNPATGNATPPTGWQVTCAQATTTTNMSVAADANGYGNALTITFTSTVADTATIRNNSPAGTIRNLNDWFSGGAVVAVAAGSSHCTVFGENQINSTTPSQTRSSFSMFPGGTVSGGGTNDGPTTAYTVNLRTPPAQHITGTTQTGFLSFRINVALSAAGSCTVTVSRPFVDRVKVYNPLTKTFSGWLLQRDLDPASNDNAPASLLKAG</sequence>
<name>A0ABY3QYC6_9BRAD</name>
<keyword evidence="3" id="KW-1185">Reference proteome</keyword>
<feature type="chain" id="PRO_5046171446" evidence="1">
    <location>
        <begin position="20"/>
        <end position="666"/>
    </location>
</feature>
<dbReference type="EMBL" id="CP088100">
    <property type="protein sequence ID" value="UFW91045.1"/>
    <property type="molecule type" value="Genomic_DNA"/>
</dbReference>
<organism evidence="2 3">
    <name type="scientific">Bradyrhizobium barranii</name>
    <dbReference type="NCBI Taxonomy" id="2992140"/>
    <lineage>
        <taxon>Bacteria</taxon>
        <taxon>Pseudomonadati</taxon>
        <taxon>Pseudomonadota</taxon>
        <taxon>Alphaproteobacteria</taxon>
        <taxon>Hyphomicrobiales</taxon>
        <taxon>Nitrobacteraceae</taxon>
        <taxon>Bradyrhizobium</taxon>
    </lineage>
</organism>
<evidence type="ECO:0000313" key="2">
    <source>
        <dbReference type="EMBL" id="UFW91045.1"/>
    </source>
</evidence>
<feature type="signal peptide" evidence="1">
    <location>
        <begin position="1"/>
        <end position="19"/>
    </location>
</feature>
<accession>A0ABY3QYC6</accession>
<keyword evidence="1" id="KW-0732">Signal</keyword>
<dbReference type="RefSeq" id="WP_231145059.1">
    <property type="nucleotide sequence ID" value="NZ_CP088100.1"/>
</dbReference>
<reference evidence="2" key="1">
    <citation type="submission" date="2021-11" db="EMBL/GenBank/DDBJ databases">
        <title>Australian commercial rhizobial inoculants.</title>
        <authorList>
            <person name="Kohlmeier M.G."/>
            <person name="O'Hara G.W."/>
            <person name="Colombi E."/>
            <person name="Ramsay J.P."/>
            <person name="Terpolilli J."/>
        </authorList>
    </citation>
    <scope>NUCLEOTIDE SEQUENCE</scope>
    <source>
        <strain evidence="2">CC829</strain>
    </source>
</reference>
<evidence type="ECO:0000256" key="1">
    <source>
        <dbReference type="SAM" id="SignalP"/>
    </source>
</evidence>
<gene>
    <name evidence="2" type="ORF">BjapCC829_21905</name>
</gene>
<dbReference type="Proteomes" id="UP001430990">
    <property type="component" value="Chromosome"/>
</dbReference>